<dbReference type="OrthoDB" id="9804590at2"/>
<evidence type="ECO:0000256" key="4">
    <source>
        <dbReference type="PROSITE-ProRule" id="PRU01024"/>
    </source>
</evidence>
<evidence type="ECO:0000313" key="7">
    <source>
        <dbReference type="EMBL" id="TWP36932.1"/>
    </source>
</evidence>
<feature type="region of interest" description="Disordered" evidence="5">
    <location>
        <begin position="1"/>
        <end position="27"/>
    </location>
</feature>
<feature type="domain" description="TRAM" evidence="6">
    <location>
        <begin position="23"/>
        <end position="83"/>
    </location>
</feature>
<dbReference type="PROSITE" id="PS50926">
    <property type="entry name" value="TRAM"/>
    <property type="match status" value="1"/>
</dbReference>
<dbReference type="SUPFAM" id="SSF53335">
    <property type="entry name" value="S-adenosyl-L-methionine-dependent methyltransferases"/>
    <property type="match status" value="1"/>
</dbReference>
<dbReference type="Pfam" id="PF01938">
    <property type="entry name" value="TRAM"/>
    <property type="match status" value="1"/>
</dbReference>
<keyword evidence="3 4" id="KW-0949">S-adenosyl-L-methionine</keyword>
<dbReference type="InterPro" id="IPR010280">
    <property type="entry name" value="U5_MeTrfase_fam"/>
</dbReference>
<dbReference type="InterPro" id="IPR002792">
    <property type="entry name" value="TRAM_dom"/>
</dbReference>
<evidence type="ECO:0000259" key="6">
    <source>
        <dbReference type="PROSITE" id="PS50926"/>
    </source>
</evidence>
<proteinExistence type="inferred from homology"/>
<keyword evidence="2 4" id="KW-0808">Transferase</keyword>
<protein>
    <submittedName>
        <fullName evidence="7">Class I SAM-dependent RNA methyltransferase</fullName>
    </submittedName>
</protein>
<reference evidence="7 8" key="2">
    <citation type="submission" date="2019-08" db="EMBL/GenBank/DDBJ databases">
        <title>Jejuicoccus antrihumi gen. nov., sp. nov., a new member of the family Dermacoccaceae isolated from a cave.</title>
        <authorList>
            <person name="Schumann P."/>
            <person name="Kim I.S."/>
        </authorList>
    </citation>
    <scope>NUCLEOTIDE SEQUENCE [LARGE SCALE GENOMIC DNA]</scope>
    <source>
        <strain evidence="7 8">C5-26</strain>
    </source>
</reference>
<feature type="compositionally biased region" description="Basic residues" evidence="5">
    <location>
        <begin position="1"/>
        <end position="17"/>
    </location>
</feature>
<name>A0A563E3X2_9MICO</name>
<dbReference type="InterPro" id="IPR029063">
    <property type="entry name" value="SAM-dependent_MTases_sf"/>
</dbReference>
<evidence type="ECO:0000256" key="5">
    <source>
        <dbReference type="SAM" id="MobiDB-lite"/>
    </source>
</evidence>
<dbReference type="Pfam" id="PF05958">
    <property type="entry name" value="tRNA_U5-meth_tr"/>
    <property type="match status" value="1"/>
</dbReference>
<evidence type="ECO:0000256" key="3">
    <source>
        <dbReference type="ARBA" id="ARBA00022691"/>
    </source>
</evidence>
<feature type="binding site" evidence="4">
    <location>
        <position position="362"/>
    </location>
    <ligand>
        <name>S-adenosyl-L-methionine</name>
        <dbReference type="ChEBI" id="CHEBI:59789"/>
    </ligand>
</feature>
<dbReference type="GO" id="GO:0070475">
    <property type="term" value="P:rRNA base methylation"/>
    <property type="evidence" value="ECO:0007669"/>
    <property type="project" value="TreeGrafter"/>
</dbReference>
<dbReference type="Proteomes" id="UP000320244">
    <property type="component" value="Unassembled WGS sequence"/>
</dbReference>
<dbReference type="PANTHER" id="PTHR11061">
    <property type="entry name" value="RNA M5U METHYLTRANSFERASE"/>
    <property type="match status" value="1"/>
</dbReference>
<feature type="binding site" evidence="4">
    <location>
        <position position="254"/>
    </location>
    <ligand>
        <name>S-adenosyl-L-methionine</name>
        <dbReference type="ChEBI" id="CHEBI:59789"/>
    </ligand>
</feature>
<accession>A0A563E3X2</accession>
<feature type="binding site" evidence="4">
    <location>
        <position position="283"/>
    </location>
    <ligand>
        <name>S-adenosyl-L-methionine</name>
        <dbReference type="ChEBI" id="CHEBI:59789"/>
    </ligand>
</feature>
<dbReference type="Gene3D" id="2.40.50.140">
    <property type="entry name" value="Nucleic acid-binding proteins"/>
    <property type="match status" value="1"/>
</dbReference>
<organism evidence="7 8">
    <name type="scientific">Leekyejoonella antrihumi</name>
    <dbReference type="NCBI Taxonomy" id="1660198"/>
    <lineage>
        <taxon>Bacteria</taxon>
        <taxon>Bacillati</taxon>
        <taxon>Actinomycetota</taxon>
        <taxon>Actinomycetes</taxon>
        <taxon>Micrococcales</taxon>
        <taxon>Dermacoccaceae</taxon>
        <taxon>Leekyejoonella</taxon>
    </lineage>
</organism>
<evidence type="ECO:0000313" key="8">
    <source>
        <dbReference type="Proteomes" id="UP000320244"/>
    </source>
</evidence>
<dbReference type="InterPro" id="IPR030391">
    <property type="entry name" value="MeTrfase_TrmA_CS"/>
</dbReference>
<reference evidence="7 8" key="1">
    <citation type="submission" date="2019-05" db="EMBL/GenBank/DDBJ databases">
        <authorList>
            <person name="Lee S.D."/>
        </authorList>
    </citation>
    <scope>NUCLEOTIDE SEQUENCE [LARGE SCALE GENOMIC DNA]</scope>
    <source>
        <strain evidence="7 8">C5-26</strain>
    </source>
</reference>
<dbReference type="EMBL" id="VCQV01000008">
    <property type="protein sequence ID" value="TWP36932.1"/>
    <property type="molecule type" value="Genomic_DNA"/>
</dbReference>
<dbReference type="PROSITE" id="PS01231">
    <property type="entry name" value="TRMA_2"/>
    <property type="match status" value="1"/>
</dbReference>
<dbReference type="RefSeq" id="WP_146316175.1">
    <property type="nucleotide sequence ID" value="NZ_VCQV01000008.1"/>
</dbReference>
<comment type="caution">
    <text evidence="7">The sequence shown here is derived from an EMBL/GenBank/DDBJ whole genome shotgun (WGS) entry which is preliminary data.</text>
</comment>
<keyword evidence="8" id="KW-1185">Reference proteome</keyword>
<dbReference type="AlphaFoldDB" id="A0A563E3X2"/>
<gene>
    <name evidence="7" type="ORF">FGL98_07665</name>
</gene>
<dbReference type="PANTHER" id="PTHR11061:SF30">
    <property type="entry name" value="TRNA (URACIL(54)-C(5))-METHYLTRANSFERASE"/>
    <property type="match status" value="1"/>
</dbReference>
<dbReference type="PROSITE" id="PS51687">
    <property type="entry name" value="SAM_MT_RNA_M5U"/>
    <property type="match status" value="1"/>
</dbReference>
<dbReference type="SUPFAM" id="SSF50249">
    <property type="entry name" value="Nucleic acid-binding proteins"/>
    <property type="match status" value="1"/>
</dbReference>
<keyword evidence="1 4" id="KW-0489">Methyltransferase</keyword>
<dbReference type="Gene3D" id="3.40.50.150">
    <property type="entry name" value="Vaccinia Virus protein VP39"/>
    <property type="match status" value="1"/>
</dbReference>
<feature type="binding site" evidence="4">
    <location>
        <position position="307"/>
    </location>
    <ligand>
        <name>S-adenosyl-L-methionine</name>
        <dbReference type="ChEBI" id="CHEBI:59789"/>
    </ligand>
</feature>
<feature type="active site" description="Nucleophile" evidence="4">
    <location>
        <position position="389"/>
    </location>
</feature>
<sequence>MSGRQKSRGRGPRRPRGRPASAPTRVGESLTLDVGKVAHGGLCVARHEGQVVFVRHALPGERVIAEVTDGTTKSRFLRADAVQILRAAPQRVTPACPWSGPGQCGGCDWQHTSVDYSRELKAQVVREQLQRLAGIDRQVEVEALPGESDGLHWRTRVELAIDPAGRSGLRAHRSHRVVPVEECAIAVPQVAKTGAFSGQWPPGVTGVDVVVPGVGEPVMVTLPELQPTPSVRERVVTASHGTHDLDVSARGFWQVHPAAASTFVEHVLQELEPRPDERVLDLYCGVGVFATFLADRVGPDGVVVGVEGDERATEEADTNLASARADVHLVCGDVGEVLASPVIAEELGQHGHQPHADLVVLDPPRTGAGRQVLEAVAALTPRAMAYVSCDPAALARDLSYAAELGYELHSLRAFDAFPMTHHVECIAVLRPHAGEPMEHSILPFEDRRESGRCRGDGPV</sequence>
<dbReference type="InterPro" id="IPR012340">
    <property type="entry name" value="NA-bd_OB-fold"/>
</dbReference>
<dbReference type="GO" id="GO:0070041">
    <property type="term" value="F:rRNA (uridine-C5-)-methyltransferase activity"/>
    <property type="evidence" value="ECO:0007669"/>
    <property type="project" value="TreeGrafter"/>
</dbReference>
<comment type="similarity">
    <text evidence="4">Belongs to the class I-like SAM-binding methyltransferase superfamily. RNA M5U methyltransferase family.</text>
</comment>
<evidence type="ECO:0000256" key="1">
    <source>
        <dbReference type="ARBA" id="ARBA00022603"/>
    </source>
</evidence>
<evidence type="ECO:0000256" key="2">
    <source>
        <dbReference type="ARBA" id="ARBA00022679"/>
    </source>
</evidence>